<dbReference type="InterPro" id="IPR016169">
    <property type="entry name" value="FAD-bd_PCMH_sub2"/>
</dbReference>
<dbReference type="EMBL" id="QSFX01000001">
    <property type="protein sequence ID" value="RHA91678.1"/>
    <property type="molecule type" value="Genomic_DNA"/>
</dbReference>
<dbReference type="PANTHER" id="PTHR42659:SF2">
    <property type="entry name" value="XANTHINE DEHYDROGENASE SUBUNIT C-RELATED"/>
    <property type="match status" value="1"/>
</dbReference>
<reference evidence="8" key="2">
    <citation type="submission" date="2015-05" db="EMBL/GenBank/DDBJ databases">
        <authorList>
            <consortium name="Pathogen Informatics"/>
        </authorList>
    </citation>
    <scope>NUCLEOTIDE SEQUENCE [LARGE SCALE GENOMIC DNA]</scope>
    <source>
        <strain evidence="8">L1-83</strain>
    </source>
</reference>
<dbReference type="PROSITE" id="PS51387">
    <property type="entry name" value="FAD_PCMH"/>
    <property type="match status" value="1"/>
</dbReference>
<dbReference type="Gene3D" id="3.30.390.50">
    <property type="entry name" value="CO dehydrogenase flavoprotein, C-terminal domain"/>
    <property type="match status" value="1"/>
</dbReference>
<dbReference type="AlphaFoldDB" id="A0A0M6WG13"/>
<evidence type="ECO:0000256" key="1">
    <source>
        <dbReference type="ARBA" id="ARBA00022630"/>
    </source>
</evidence>
<name>A0A0M6WG13_9FIRM</name>
<dbReference type="Gene3D" id="3.30.465.10">
    <property type="match status" value="1"/>
</dbReference>
<keyword evidence="8" id="KW-1185">Reference proteome</keyword>
<dbReference type="RefSeq" id="WP_007890083.1">
    <property type="nucleotide sequence ID" value="NZ_CABJFX010000001.1"/>
</dbReference>
<dbReference type="InterPro" id="IPR016166">
    <property type="entry name" value="FAD-bd_PCMH"/>
</dbReference>
<keyword evidence="1" id="KW-0285">Flavoprotein</keyword>
<dbReference type="Pfam" id="PF00941">
    <property type="entry name" value="FAD_binding_5"/>
    <property type="match status" value="1"/>
</dbReference>
<dbReference type="InterPro" id="IPR002346">
    <property type="entry name" value="Mopterin_DH_FAD-bd"/>
</dbReference>
<evidence type="ECO:0000256" key="3">
    <source>
        <dbReference type="ARBA" id="ARBA00023002"/>
    </source>
</evidence>
<sequence length="260" mass="29131">MLRIREYRRVESLEEAYELNQKKTNRIIGGGLWMKIGDRNLMTAIDLSGLGLDQISETEDEFVIGCMATLRDLEVHPGLNAYTDGAVKQSVCHIVGVQFRNCATVGGSIYGRFGFSDVLTLFAALDCYVELYKGGNVPIQEFIHMNYDNDILVAVHIVKTPVKITYLSQRNTATDFPVIAVAVSEYNEKLHVSIGARPVRAETLTLDLSEKADMEHLVKKVQEQFSFGSNRRGSADYRRHIAGVLVKRACAANEQQEDRK</sequence>
<dbReference type="Proteomes" id="UP000266391">
    <property type="component" value="Unassembled WGS sequence"/>
</dbReference>
<keyword evidence="2" id="KW-0274">FAD</keyword>
<dbReference type="STRING" id="360807.ERS852392_01472"/>
<gene>
    <name evidence="7" type="ORF">DW813_05520</name>
    <name evidence="6" type="ORF">DW914_00315</name>
    <name evidence="5" type="ORF">RIL183_16791</name>
</gene>
<evidence type="ECO:0000313" key="9">
    <source>
        <dbReference type="Proteomes" id="UP000266391"/>
    </source>
</evidence>
<dbReference type="InterPro" id="IPR036683">
    <property type="entry name" value="CO_DH_flav_C_dom_sf"/>
</dbReference>
<dbReference type="OrthoDB" id="9803647at2"/>
<reference evidence="9 10" key="3">
    <citation type="submission" date="2018-08" db="EMBL/GenBank/DDBJ databases">
        <title>A genome reference for cultivated species of the human gut microbiota.</title>
        <authorList>
            <person name="Zou Y."/>
            <person name="Xue W."/>
            <person name="Luo G."/>
        </authorList>
    </citation>
    <scope>NUCLEOTIDE SEQUENCE [LARGE SCALE GENOMIC DNA]</scope>
    <source>
        <strain evidence="7 9">AM32-8LB</strain>
        <strain evidence="6 10">AM42-1AC</strain>
    </source>
</reference>
<dbReference type="Proteomes" id="UP000283492">
    <property type="component" value="Unassembled WGS sequence"/>
</dbReference>
<proteinExistence type="predicted"/>
<dbReference type="InterPro" id="IPR051312">
    <property type="entry name" value="Diverse_Substr_Oxidored"/>
</dbReference>
<dbReference type="EMBL" id="QSIQ01000006">
    <property type="protein sequence ID" value="RHD04490.1"/>
    <property type="molecule type" value="Genomic_DNA"/>
</dbReference>
<feature type="domain" description="FAD-binding PCMH-type" evidence="4">
    <location>
        <begin position="1"/>
        <end position="162"/>
    </location>
</feature>
<evidence type="ECO:0000313" key="5">
    <source>
        <dbReference type="EMBL" id="CRL35402.1"/>
    </source>
</evidence>
<evidence type="ECO:0000313" key="10">
    <source>
        <dbReference type="Proteomes" id="UP000283492"/>
    </source>
</evidence>
<dbReference type="SMART" id="SM01092">
    <property type="entry name" value="CO_deh_flav_C"/>
    <property type="match status" value="1"/>
</dbReference>
<dbReference type="SUPFAM" id="SSF56176">
    <property type="entry name" value="FAD-binding/transporter-associated domain-like"/>
    <property type="match status" value="1"/>
</dbReference>
<dbReference type="PANTHER" id="PTHR42659">
    <property type="entry name" value="XANTHINE DEHYDROGENASE SUBUNIT C-RELATED"/>
    <property type="match status" value="1"/>
</dbReference>
<dbReference type="EMBL" id="CVRS01000060">
    <property type="protein sequence ID" value="CRL35402.1"/>
    <property type="molecule type" value="Genomic_DNA"/>
</dbReference>
<dbReference type="GO" id="GO:0016491">
    <property type="term" value="F:oxidoreductase activity"/>
    <property type="evidence" value="ECO:0007669"/>
    <property type="project" value="UniProtKB-KW"/>
</dbReference>
<accession>A0A0M6WG13</accession>
<evidence type="ECO:0000313" key="6">
    <source>
        <dbReference type="EMBL" id="RHA91678.1"/>
    </source>
</evidence>
<dbReference type="SUPFAM" id="SSF55447">
    <property type="entry name" value="CO dehydrogenase flavoprotein C-terminal domain-like"/>
    <property type="match status" value="1"/>
</dbReference>
<evidence type="ECO:0000313" key="8">
    <source>
        <dbReference type="Proteomes" id="UP000049828"/>
    </source>
</evidence>
<evidence type="ECO:0000259" key="4">
    <source>
        <dbReference type="PROSITE" id="PS51387"/>
    </source>
</evidence>
<organism evidence="5 8">
    <name type="scientific">Roseburia inulinivorans</name>
    <dbReference type="NCBI Taxonomy" id="360807"/>
    <lineage>
        <taxon>Bacteria</taxon>
        <taxon>Bacillati</taxon>
        <taxon>Bacillota</taxon>
        <taxon>Clostridia</taxon>
        <taxon>Lachnospirales</taxon>
        <taxon>Lachnospiraceae</taxon>
        <taxon>Roseburia</taxon>
    </lineage>
</organism>
<dbReference type="GeneID" id="75164065"/>
<protein>
    <submittedName>
        <fullName evidence="5">Aerobic-type carbon monoxide dehydrogenase, middle subunit CoxM/CutM homologs</fullName>
    </submittedName>
    <submittedName>
        <fullName evidence="6">Molybdopterin dehydrogenase</fullName>
    </submittedName>
</protein>
<keyword evidence="3" id="KW-0560">Oxidoreductase</keyword>
<reference evidence="5" key="1">
    <citation type="submission" date="2015-05" db="EMBL/GenBank/DDBJ databases">
        <authorList>
            <person name="Wang D.B."/>
            <person name="Wang M."/>
        </authorList>
    </citation>
    <scope>NUCLEOTIDE SEQUENCE [LARGE SCALE GENOMIC DNA]</scope>
    <source>
        <strain evidence="5">L1-83</strain>
    </source>
</reference>
<dbReference type="Proteomes" id="UP000049828">
    <property type="component" value="Unassembled WGS sequence"/>
</dbReference>
<dbReference type="InterPro" id="IPR005107">
    <property type="entry name" value="CO_DH_flav_C"/>
</dbReference>
<dbReference type="InterPro" id="IPR036318">
    <property type="entry name" value="FAD-bd_PCMH-like_sf"/>
</dbReference>
<evidence type="ECO:0000313" key="7">
    <source>
        <dbReference type="EMBL" id="RHD04490.1"/>
    </source>
</evidence>
<dbReference type="GO" id="GO:0071949">
    <property type="term" value="F:FAD binding"/>
    <property type="evidence" value="ECO:0007669"/>
    <property type="project" value="InterPro"/>
</dbReference>
<evidence type="ECO:0000256" key="2">
    <source>
        <dbReference type="ARBA" id="ARBA00022827"/>
    </source>
</evidence>